<proteinExistence type="predicted"/>
<feature type="transmembrane region" description="Helical" evidence="2">
    <location>
        <begin position="32"/>
        <end position="50"/>
    </location>
</feature>
<gene>
    <name evidence="3" type="ORF">IAD25_01170</name>
</gene>
<keyword evidence="2" id="KW-0812">Transmembrane</keyword>
<dbReference type="AlphaFoldDB" id="A0A9D1N581"/>
<evidence type="ECO:0000256" key="2">
    <source>
        <dbReference type="SAM" id="Phobius"/>
    </source>
</evidence>
<name>A0A9D1N581_9FIRM</name>
<feature type="region of interest" description="Disordered" evidence="1">
    <location>
        <begin position="58"/>
        <end position="77"/>
    </location>
</feature>
<reference evidence="3" key="1">
    <citation type="submission" date="2020-10" db="EMBL/GenBank/DDBJ databases">
        <authorList>
            <person name="Gilroy R."/>
        </authorList>
    </citation>
    <scope>NUCLEOTIDE SEQUENCE</scope>
    <source>
        <strain evidence="3">ChiSjej4B22-8349</strain>
    </source>
</reference>
<dbReference type="EMBL" id="DVOB01000029">
    <property type="protein sequence ID" value="HIU95310.1"/>
    <property type="molecule type" value="Genomic_DNA"/>
</dbReference>
<accession>A0A9D1N581</accession>
<reference evidence="3" key="2">
    <citation type="journal article" date="2021" name="PeerJ">
        <title>Extensive microbial diversity within the chicken gut microbiome revealed by metagenomics and culture.</title>
        <authorList>
            <person name="Gilroy R."/>
            <person name="Ravi A."/>
            <person name="Getino M."/>
            <person name="Pursley I."/>
            <person name="Horton D.L."/>
            <person name="Alikhan N.F."/>
            <person name="Baker D."/>
            <person name="Gharbi K."/>
            <person name="Hall N."/>
            <person name="Watson M."/>
            <person name="Adriaenssens E.M."/>
            <person name="Foster-Nyarko E."/>
            <person name="Jarju S."/>
            <person name="Secka A."/>
            <person name="Antonio M."/>
            <person name="Oren A."/>
            <person name="Chaudhuri R.R."/>
            <person name="La Ragione R."/>
            <person name="Hildebrand F."/>
            <person name="Pallen M.J."/>
        </authorList>
    </citation>
    <scope>NUCLEOTIDE SEQUENCE</scope>
    <source>
        <strain evidence="3">ChiSjej4B22-8349</strain>
    </source>
</reference>
<organism evidence="3 4">
    <name type="scientific">Candidatus Allocopromorpha excrementipullorum</name>
    <dbReference type="NCBI Taxonomy" id="2840743"/>
    <lineage>
        <taxon>Bacteria</taxon>
        <taxon>Bacillati</taxon>
        <taxon>Bacillota</taxon>
        <taxon>Clostridia</taxon>
        <taxon>Eubacteriales</taxon>
        <taxon>Eubacteriaceae</taxon>
        <taxon>Eubacteriaceae incertae sedis</taxon>
        <taxon>Candidatus Allocopromorpha</taxon>
    </lineage>
</organism>
<dbReference type="Proteomes" id="UP000824130">
    <property type="component" value="Unassembled WGS sequence"/>
</dbReference>
<protein>
    <submittedName>
        <fullName evidence="3">Uncharacterized protein</fullName>
    </submittedName>
</protein>
<keyword evidence="2" id="KW-0472">Membrane</keyword>
<evidence type="ECO:0000313" key="3">
    <source>
        <dbReference type="EMBL" id="HIU95310.1"/>
    </source>
</evidence>
<evidence type="ECO:0000256" key="1">
    <source>
        <dbReference type="SAM" id="MobiDB-lite"/>
    </source>
</evidence>
<evidence type="ECO:0000313" key="4">
    <source>
        <dbReference type="Proteomes" id="UP000824130"/>
    </source>
</evidence>
<comment type="caution">
    <text evidence="3">The sequence shown here is derived from an EMBL/GenBank/DDBJ whole genome shotgun (WGS) entry which is preliminary data.</text>
</comment>
<sequence length="77" mass="8291">MLGFAAGVMIAASVWSLLIPAIELSEEKYDLAWFPALAGFCAGVAFLFLLDRLVPHLHLDSDKPEGSDSGIRPYDGP</sequence>
<keyword evidence="2" id="KW-1133">Transmembrane helix</keyword>